<evidence type="ECO:0000256" key="3">
    <source>
        <dbReference type="ARBA" id="ARBA00022723"/>
    </source>
</evidence>
<dbReference type="PANTHER" id="PTHR12697">
    <property type="entry name" value="PBS LYASE HEAT-LIKE PROTEIN"/>
    <property type="match status" value="1"/>
</dbReference>
<evidence type="ECO:0000256" key="1">
    <source>
        <dbReference type="ARBA" id="ARBA00000068"/>
    </source>
</evidence>
<dbReference type="SUPFAM" id="SSF48371">
    <property type="entry name" value="ARM repeat"/>
    <property type="match status" value="1"/>
</dbReference>
<reference evidence="10" key="3">
    <citation type="journal article" date="2021" name="World Allergy Organ. J.">
        <title>Chromosome-level assembly of Dermatophagoides farinae genome and transcriptome reveals two novel allergens Der f 37 and Der f 39.</title>
        <authorList>
            <person name="Chen J."/>
            <person name="Cai Z."/>
            <person name="Fan D."/>
            <person name="Hu J."/>
            <person name="Hou Y."/>
            <person name="He Y."/>
            <person name="Zhang Z."/>
            <person name="Zhao Z."/>
            <person name="Gao P."/>
            <person name="Hu W."/>
            <person name="Sun J."/>
            <person name="Li J."/>
            <person name="Ji K."/>
        </authorList>
    </citation>
    <scope>NUCLEOTIDE SEQUENCE</scope>
    <source>
        <strain evidence="10">JKM2019</strain>
    </source>
</reference>
<dbReference type="EC" id="1.14.99.29" evidence="9"/>
<dbReference type="EMBL" id="SDOV01000002">
    <property type="protein sequence ID" value="KAH7643851.1"/>
    <property type="molecule type" value="Genomic_DNA"/>
</dbReference>
<comment type="pathway">
    <text evidence="2 9">Protein modification; eIF5A hypusination.</text>
</comment>
<dbReference type="PANTHER" id="PTHR12697:SF5">
    <property type="entry name" value="DEOXYHYPUSINE HYDROXYLASE"/>
    <property type="match status" value="1"/>
</dbReference>
<reference evidence="11" key="4">
    <citation type="journal article" date="2022" name="Res Sq">
        <title>Comparative Genomics Reveals Insights into the Divergent Evolution of Astigmatic Mites and Household Pest Adaptations.</title>
        <authorList>
            <person name="Xiong Q."/>
            <person name="Wan A.T.-Y."/>
            <person name="Liu X.-Y."/>
            <person name="Fung C.S.-H."/>
            <person name="Xiao X."/>
            <person name="Malainual N."/>
            <person name="Hou J."/>
            <person name="Wang L."/>
            <person name="Wang M."/>
            <person name="Yang K."/>
            <person name="Cui Y."/>
            <person name="Leung E."/>
            <person name="Nong W."/>
            <person name="Shin S.-K."/>
            <person name="Au S."/>
            <person name="Jeong K.Y."/>
            <person name="Chew F.T."/>
            <person name="Hui J."/>
            <person name="Leung T.F."/>
            <person name="Tungtrongchitr A."/>
            <person name="Zhong N."/>
            <person name="Liu Z."/>
            <person name="Tsui S."/>
        </authorList>
    </citation>
    <scope>NUCLEOTIDE SEQUENCE</scope>
    <source>
        <strain evidence="11">Derf</strain>
        <tissue evidence="11">Whole organism</tissue>
    </source>
</reference>
<dbReference type="InterPro" id="IPR004155">
    <property type="entry name" value="PBS_lyase_HEAT"/>
</dbReference>
<dbReference type="HAMAP" id="MF_03101">
    <property type="entry name" value="Deoxyhypusine_hydroxylase"/>
    <property type="match status" value="1"/>
</dbReference>
<evidence type="ECO:0000256" key="5">
    <source>
        <dbReference type="ARBA" id="ARBA00023002"/>
    </source>
</evidence>
<evidence type="ECO:0000313" key="12">
    <source>
        <dbReference type="Proteomes" id="UP000790347"/>
    </source>
</evidence>
<dbReference type="Gene3D" id="1.25.10.10">
    <property type="entry name" value="Leucine-rich Repeat Variant"/>
    <property type="match status" value="2"/>
</dbReference>
<feature type="binding site" evidence="9">
    <location>
        <position position="257"/>
    </location>
    <ligand>
        <name>Fe cation</name>
        <dbReference type="ChEBI" id="CHEBI:24875"/>
        <label>2</label>
    </ligand>
</feature>
<feature type="binding site" evidence="9">
    <location>
        <position position="62"/>
    </location>
    <ligand>
        <name>Fe cation</name>
        <dbReference type="ChEBI" id="CHEBI:24875"/>
        <label>1</label>
    </ligand>
</feature>
<keyword evidence="4" id="KW-0677">Repeat</keyword>
<evidence type="ECO:0000256" key="7">
    <source>
        <dbReference type="ARBA" id="ARBA00023033"/>
    </source>
</evidence>
<proteinExistence type="inferred from homology"/>
<reference evidence="10" key="2">
    <citation type="submission" date="2020-06" db="EMBL/GenBank/DDBJ databases">
        <authorList>
            <person name="Ji K."/>
            <person name="Li J."/>
        </authorList>
    </citation>
    <scope>NUCLEOTIDE SEQUENCE</scope>
    <source>
        <strain evidence="10">JKM2019</strain>
        <tissue evidence="10">Whole body</tissue>
    </source>
</reference>
<feature type="binding site" evidence="9">
    <location>
        <position position="258"/>
    </location>
    <ligand>
        <name>Fe cation</name>
        <dbReference type="ChEBI" id="CHEBI:24875"/>
        <label>2</label>
    </ligand>
</feature>
<comment type="cofactor">
    <cofactor evidence="9">
        <name>Fe(2+)</name>
        <dbReference type="ChEBI" id="CHEBI:29033"/>
    </cofactor>
    <text evidence="9">Binds 2 Fe(2+) ions per subunit.</text>
</comment>
<feature type="binding site" evidence="9">
    <location>
        <position position="94"/>
    </location>
    <ligand>
        <name>Fe cation</name>
        <dbReference type="ChEBI" id="CHEBI:24875"/>
        <label>1</label>
    </ligand>
</feature>
<keyword evidence="7 9" id="KW-0503">Monooxygenase</keyword>
<evidence type="ECO:0000256" key="9">
    <source>
        <dbReference type="HAMAP-Rule" id="MF_03101"/>
    </source>
</evidence>
<evidence type="ECO:0000313" key="11">
    <source>
        <dbReference type="EMBL" id="KAH9497130.1"/>
    </source>
</evidence>
<dbReference type="InterPro" id="IPR011989">
    <property type="entry name" value="ARM-like"/>
</dbReference>
<keyword evidence="6 9" id="KW-0408">Iron</keyword>
<evidence type="ECO:0000256" key="8">
    <source>
        <dbReference type="ARBA" id="ARBA00023256"/>
    </source>
</evidence>
<dbReference type="EMBL" id="ASGP02000007">
    <property type="protein sequence ID" value="KAH9497130.1"/>
    <property type="molecule type" value="Genomic_DNA"/>
</dbReference>
<dbReference type="InterPro" id="IPR027517">
    <property type="entry name" value="Deoxyhypusine_hydroxylase"/>
</dbReference>
<feature type="binding site" evidence="9">
    <location>
        <position position="225"/>
    </location>
    <ligand>
        <name>Fe cation</name>
        <dbReference type="ChEBI" id="CHEBI:24875"/>
        <label>2</label>
    </ligand>
</feature>
<sequence length="310" mass="34698">MVKSTISPEEFVSTARWLRDPQKSMAIRFRALFTLKNIGGQSAIDHIGKVLFEDDSALLKHECAYCLGQMQDVYAIEILSKVLANTMEHPMVRHEAGEALGAIGTDECLKILQNYVNDSSKDVAETAQLAVNRIKYLRNCSEEQTTTSDSDHSIYSSVDPAPALGLKNDDQKKIENLRLVLIDPNESLFKRYQSMFSLRNLNTDESAMALADGLDCQDSALFRHEIAFVLGQMQRPITTAKLAKVLAEKSENEMVRHECAEALGAIATDETNQILKNYLNDDVRVVRESAIVALDVSDYNNSEQFQFLNN</sequence>
<dbReference type="GO" id="GO:0046872">
    <property type="term" value="F:metal ion binding"/>
    <property type="evidence" value="ECO:0007669"/>
    <property type="project" value="UniProtKB-KW"/>
</dbReference>
<name>A0A922L215_DERFA</name>
<gene>
    <name evidence="11" type="ORF">DERF_013137</name>
    <name evidence="10" type="ORF">HUG17_6213</name>
</gene>
<dbReference type="OrthoDB" id="421002at2759"/>
<feature type="binding site" evidence="9">
    <location>
        <position position="95"/>
    </location>
    <ligand>
        <name>Fe cation</name>
        <dbReference type="ChEBI" id="CHEBI:24875"/>
        <label>1</label>
    </ligand>
</feature>
<accession>A0A922L215</accession>
<evidence type="ECO:0000256" key="4">
    <source>
        <dbReference type="ARBA" id="ARBA00022737"/>
    </source>
</evidence>
<feature type="binding site" evidence="9">
    <location>
        <position position="61"/>
    </location>
    <ligand>
        <name>Fe cation</name>
        <dbReference type="ChEBI" id="CHEBI:24875"/>
        <label>1</label>
    </ligand>
</feature>
<evidence type="ECO:0000256" key="6">
    <source>
        <dbReference type="ARBA" id="ARBA00023004"/>
    </source>
</evidence>
<evidence type="ECO:0000313" key="10">
    <source>
        <dbReference type="EMBL" id="KAH7643851.1"/>
    </source>
</evidence>
<comment type="caution">
    <text evidence="11">The sequence shown here is derived from an EMBL/GenBank/DDBJ whole genome shotgun (WGS) entry which is preliminary data.</text>
</comment>
<dbReference type="Pfam" id="PF13646">
    <property type="entry name" value="HEAT_2"/>
    <property type="match status" value="2"/>
</dbReference>
<comment type="function">
    <text evidence="9">Catalyzes the hydroxylation of the N(6)-(4-aminobutyl)-L-lysine intermediate to form hypusine, an essential post-translational modification only found in mature eIF-5A factor.</text>
</comment>
<dbReference type="GO" id="GO:0019135">
    <property type="term" value="F:deoxyhypusine monooxygenase activity"/>
    <property type="evidence" value="ECO:0007669"/>
    <property type="project" value="UniProtKB-UniRule"/>
</dbReference>
<dbReference type="AlphaFoldDB" id="A0A922L215"/>
<comment type="catalytic activity">
    <reaction evidence="1 9">
        <text>[eIF5A protein]-deoxyhypusine + AH2 + O2 = [eIF5A protein]-hypusine + A + H2O</text>
        <dbReference type="Rhea" id="RHEA:14101"/>
        <dbReference type="Rhea" id="RHEA-COMP:10144"/>
        <dbReference type="Rhea" id="RHEA-COMP:12592"/>
        <dbReference type="ChEBI" id="CHEBI:13193"/>
        <dbReference type="ChEBI" id="CHEBI:15377"/>
        <dbReference type="ChEBI" id="CHEBI:15379"/>
        <dbReference type="ChEBI" id="CHEBI:17499"/>
        <dbReference type="ChEBI" id="CHEBI:82657"/>
        <dbReference type="ChEBI" id="CHEBI:91175"/>
        <dbReference type="EC" id="1.14.99.29"/>
    </reaction>
</comment>
<comment type="similarity">
    <text evidence="9">Belongs to the deoxyhypusine hydroxylase family.</text>
</comment>
<keyword evidence="8 9" id="KW-0386">Hypusine biosynthesis</keyword>
<dbReference type="Proteomes" id="UP000828236">
    <property type="component" value="Unassembled WGS sequence"/>
</dbReference>
<dbReference type="SMART" id="SM00567">
    <property type="entry name" value="EZ_HEAT"/>
    <property type="match status" value="6"/>
</dbReference>
<protein>
    <recommendedName>
        <fullName evidence="9">Deoxyhypusine hydroxylase</fullName>
        <shortName evidence="9">DOHH</shortName>
        <ecNumber evidence="9">1.14.99.29</ecNumber>
    </recommendedName>
    <alternativeName>
        <fullName evidence="9">Deoxyhypusine dioxygenase</fullName>
    </alternativeName>
    <alternativeName>
        <fullName evidence="9">Deoxyhypusine monooxygenase</fullName>
    </alternativeName>
</protein>
<reference evidence="11" key="1">
    <citation type="submission" date="2013-05" db="EMBL/GenBank/DDBJ databases">
        <authorList>
            <person name="Yim A.K.Y."/>
            <person name="Chan T.F."/>
            <person name="Ji K.M."/>
            <person name="Liu X.Y."/>
            <person name="Zhou J.W."/>
            <person name="Li R.Q."/>
            <person name="Yang K.Y."/>
            <person name="Li J."/>
            <person name="Li M."/>
            <person name="Law P.T.W."/>
            <person name="Wu Y.L."/>
            <person name="Cai Z.L."/>
            <person name="Qin H."/>
            <person name="Bao Y."/>
            <person name="Leung R.K.K."/>
            <person name="Ng P.K.S."/>
            <person name="Zou J."/>
            <person name="Zhong X.J."/>
            <person name="Ran P.X."/>
            <person name="Zhong N.S."/>
            <person name="Liu Z.G."/>
            <person name="Tsui S.K.W."/>
        </authorList>
    </citation>
    <scope>NUCLEOTIDE SEQUENCE</scope>
    <source>
        <strain evidence="11">Derf</strain>
        <tissue evidence="11">Whole organism</tissue>
    </source>
</reference>
<dbReference type="InterPro" id="IPR016024">
    <property type="entry name" value="ARM-type_fold"/>
</dbReference>
<feature type="binding site" evidence="9">
    <location>
        <position position="224"/>
    </location>
    <ligand>
        <name>Fe cation</name>
        <dbReference type="ChEBI" id="CHEBI:24875"/>
        <label>2</label>
    </ligand>
</feature>
<keyword evidence="5 9" id="KW-0560">Oxidoreductase</keyword>
<dbReference type="Proteomes" id="UP000790347">
    <property type="component" value="Unassembled WGS sequence"/>
</dbReference>
<evidence type="ECO:0000256" key="2">
    <source>
        <dbReference type="ARBA" id="ARBA00005041"/>
    </source>
</evidence>
<organism evidence="11 12">
    <name type="scientific">Dermatophagoides farinae</name>
    <name type="common">American house dust mite</name>
    <dbReference type="NCBI Taxonomy" id="6954"/>
    <lineage>
        <taxon>Eukaryota</taxon>
        <taxon>Metazoa</taxon>
        <taxon>Ecdysozoa</taxon>
        <taxon>Arthropoda</taxon>
        <taxon>Chelicerata</taxon>
        <taxon>Arachnida</taxon>
        <taxon>Acari</taxon>
        <taxon>Acariformes</taxon>
        <taxon>Sarcoptiformes</taxon>
        <taxon>Astigmata</taxon>
        <taxon>Psoroptidia</taxon>
        <taxon>Analgoidea</taxon>
        <taxon>Pyroglyphidae</taxon>
        <taxon>Dermatophagoidinae</taxon>
        <taxon>Dermatophagoides</taxon>
    </lineage>
</organism>
<dbReference type="FunFam" id="1.25.10.10:FF:000099">
    <property type="entry name" value="Deoxyhypusine hydroxylase"/>
    <property type="match status" value="1"/>
</dbReference>
<keyword evidence="3 9" id="KW-0479">Metal-binding</keyword>
<keyword evidence="12" id="KW-1185">Reference proteome</keyword>